<dbReference type="Proteomes" id="UP001239111">
    <property type="component" value="Chromosome 2"/>
</dbReference>
<dbReference type="EMBL" id="CM056742">
    <property type="protein sequence ID" value="KAJ8677060.1"/>
    <property type="molecule type" value="Genomic_DNA"/>
</dbReference>
<organism evidence="1 2">
    <name type="scientific">Eretmocerus hayati</name>
    <dbReference type="NCBI Taxonomy" id="131215"/>
    <lineage>
        <taxon>Eukaryota</taxon>
        <taxon>Metazoa</taxon>
        <taxon>Ecdysozoa</taxon>
        <taxon>Arthropoda</taxon>
        <taxon>Hexapoda</taxon>
        <taxon>Insecta</taxon>
        <taxon>Pterygota</taxon>
        <taxon>Neoptera</taxon>
        <taxon>Endopterygota</taxon>
        <taxon>Hymenoptera</taxon>
        <taxon>Apocrita</taxon>
        <taxon>Proctotrupomorpha</taxon>
        <taxon>Chalcidoidea</taxon>
        <taxon>Aphelinidae</taxon>
        <taxon>Aphelininae</taxon>
        <taxon>Eretmocerus</taxon>
    </lineage>
</organism>
<evidence type="ECO:0000313" key="2">
    <source>
        <dbReference type="Proteomes" id="UP001239111"/>
    </source>
</evidence>
<protein>
    <submittedName>
        <fullName evidence="1">Uncharacterized protein</fullName>
    </submittedName>
</protein>
<name>A0ACC2P0V0_9HYME</name>
<comment type="caution">
    <text evidence="1">The sequence shown here is derived from an EMBL/GenBank/DDBJ whole genome shotgun (WGS) entry which is preliminary data.</text>
</comment>
<evidence type="ECO:0000313" key="1">
    <source>
        <dbReference type="EMBL" id="KAJ8677060.1"/>
    </source>
</evidence>
<keyword evidence="2" id="KW-1185">Reference proteome</keyword>
<sequence length="280" mass="31945">MIATHTCGVVLSLVFSILTVLCFTFLHTQKFTLPDLPEGWENLNTSRQLGVLFMAIQSQSAGFSEHFVNFNEKFDKFTALLNEQSERLNALESENQFLQKKLDAIKNMHVSGQSTSDLTVTGIPRDCNFSLKELPGKILNTLHLESLNNDILEVREVKSRVENPPVSATLIANSQSRNKTMSLVIKLKSKVIRDHVLKRKRNFGELKLCDIVRNSTSEAKVGIYEMLPSVTYKLLRMAQERAKQFRFKHVWTREGRIYVRKNDGSERVCIPTESDIIKIS</sequence>
<reference evidence="1" key="1">
    <citation type="submission" date="2023-04" db="EMBL/GenBank/DDBJ databases">
        <title>A chromosome-level genome assembly of the parasitoid wasp Eretmocerus hayati.</title>
        <authorList>
            <person name="Zhong Y."/>
            <person name="Liu S."/>
            <person name="Liu Y."/>
        </authorList>
    </citation>
    <scope>NUCLEOTIDE SEQUENCE</scope>
    <source>
        <strain evidence="1">ZJU_SS_LIU_2023</strain>
    </source>
</reference>
<proteinExistence type="predicted"/>
<accession>A0ACC2P0V0</accession>
<gene>
    <name evidence="1" type="ORF">QAD02_012847</name>
</gene>